<dbReference type="AlphaFoldDB" id="A0AAE3JI48"/>
<dbReference type="Proteomes" id="UP001198163">
    <property type="component" value="Unassembled WGS sequence"/>
</dbReference>
<reference evidence="1" key="1">
    <citation type="submission" date="2021-08" db="EMBL/GenBank/DDBJ databases">
        <title>Comparative analyses of Brucepasteria parasyntrophica and Teretinema zuelzerae.</title>
        <authorList>
            <person name="Song Y."/>
            <person name="Brune A."/>
        </authorList>
    </citation>
    <scope>NUCLEOTIDE SEQUENCE</scope>
    <source>
        <strain evidence="1">DSM 1903</strain>
    </source>
</reference>
<evidence type="ECO:0000313" key="1">
    <source>
        <dbReference type="EMBL" id="MCD1654717.1"/>
    </source>
</evidence>
<accession>A0AAE3JI48</accession>
<name>A0AAE3JI48_9SPIR</name>
<proteinExistence type="predicted"/>
<comment type="caution">
    <text evidence="1">The sequence shown here is derived from an EMBL/GenBank/DDBJ whole genome shotgun (WGS) entry which is preliminary data.</text>
</comment>
<dbReference type="EMBL" id="JAINWA010000003">
    <property type="protein sequence ID" value="MCD1654717.1"/>
    <property type="molecule type" value="Genomic_DNA"/>
</dbReference>
<organism evidence="1 2">
    <name type="scientific">Teretinema zuelzerae</name>
    <dbReference type="NCBI Taxonomy" id="156"/>
    <lineage>
        <taxon>Bacteria</taxon>
        <taxon>Pseudomonadati</taxon>
        <taxon>Spirochaetota</taxon>
        <taxon>Spirochaetia</taxon>
        <taxon>Spirochaetales</taxon>
        <taxon>Treponemataceae</taxon>
        <taxon>Teretinema</taxon>
    </lineage>
</organism>
<sequence length="129" mass="15152">MIIEKNRYLIRTKILIGNFLGGSPEDCFVELREPSTTELYDLKEKWRVTRGSASQSMYALVDLLPNLIVEHNGYKSENEKYSSQEMVETILSKIEMFEHVVMQYYEKVLFIIMPEMKEEESSDRGKKTD</sequence>
<keyword evidence="2" id="KW-1185">Reference proteome</keyword>
<protein>
    <submittedName>
        <fullName evidence="1">Uncharacterized protein</fullName>
    </submittedName>
</protein>
<evidence type="ECO:0000313" key="2">
    <source>
        <dbReference type="Proteomes" id="UP001198163"/>
    </source>
</evidence>
<dbReference type="RefSeq" id="WP_230755212.1">
    <property type="nucleotide sequence ID" value="NZ_JAINWA010000003.1"/>
</dbReference>
<gene>
    <name evidence="1" type="ORF">K7J14_08360</name>
</gene>